<evidence type="ECO:0000256" key="1">
    <source>
        <dbReference type="SAM" id="MobiDB-lite"/>
    </source>
</evidence>
<accession>S8EE40</accession>
<reference evidence="2 3" key="1">
    <citation type="journal article" date="2012" name="Science">
        <title>The Paleozoic origin of enzymatic lignin decomposition reconstructed from 31 fungal genomes.</title>
        <authorList>
            <person name="Floudas D."/>
            <person name="Binder M."/>
            <person name="Riley R."/>
            <person name="Barry K."/>
            <person name="Blanchette R.A."/>
            <person name="Henrissat B."/>
            <person name="Martinez A.T."/>
            <person name="Otillar R."/>
            <person name="Spatafora J.W."/>
            <person name="Yadav J.S."/>
            <person name="Aerts A."/>
            <person name="Benoit I."/>
            <person name="Boyd A."/>
            <person name="Carlson A."/>
            <person name="Copeland A."/>
            <person name="Coutinho P.M."/>
            <person name="de Vries R.P."/>
            <person name="Ferreira P."/>
            <person name="Findley K."/>
            <person name="Foster B."/>
            <person name="Gaskell J."/>
            <person name="Glotzer D."/>
            <person name="Gorecki P."/>
            <person name="Heitman J."/>
            <person name="Hesse C."/>
            <person name="Hori C."/>
            <person name="Igarashi K."/>
            <person name="Jurgens J.A."/>
            <person name="Kallen N."/>
            <person name="Kersten P."/>
            <person name="Kohler A."/>
            <person name="Kuees U."/>
            <person name="Kumar T.K.A."/>
            <person name="Kuo A."/>
            <person name="LaButti K."/>
            <person name="Larrondo L.F."/>
            <person name="Lindquist E."/>
            <person name="Ling A."/>
            <person name="Lombard V."/>
            <person name="Lucas S."/>
            <person name="Lundell T."/>
            <person name="Martin R."/>
            <person name="McLaughlin D.J."/>
            <person name="Morgenstern I."/>
            <person name="Morin E."/>
            <person name="Murat C."/>
            <person name="Nagy L.G."/>
            <person name="Nolan M."/>
            <person name="Ohm R.A."/>
            <person name="Patyshakuliyeva A."/>
            <person name="Rokas A."/>
            <person name="Ruiz-Duenas F.J."/>
            <person name="Sabat G."/>
            <person name="Salamov A."/>
            <person name="Samejima M."/>
            <person name="Schmutz J."/>
            <person name="Slot J.C."/>
            <person name="St John F."/>
            <person name="Stenlid J."/>
            <person name="Sun H."/>
            <person name="Sun S."/>
            <person name="Syed K."/>
            <person name="Tsang A."/>
            <person name="Wiebenga A."/>
            <person name="Young D."/>
            <person name="Pisabarro A."/>
            <person name="Eastwood D.C."/>
            <person name="Martin F."/>
            <person name="Cullen D."/>
            <person name="Grigoriev I.V."/>
            <person name="Hibbett D.S."/>
        </authorList>
    </citation>
    <scope>NUCLEOTIDE SEQUENCE</scope>
    <source>
        <strain evidence="3">FP-58527</strain>
    </source>
</reference>
<feature type="region of interest" description="Disordered" evidence="1">
    <location>
        <begin position="1"/>
        <end position="29"/>
    </location>
</feature>
<organism evidence="2 3">
    <name type="scientific">Fomitopsis schrenkii</name>
    <name type="common">Brown rot fungus</name>
    <dbReference type="NCBI Taxonomy" id="2126942"/>
    <lineage>
        <taxon>Eukaryota</taxon>
        <taxon>Fungi</taxon>
        <taxon>Dikarya</taxon>
        <taxon>Basidiomycota</taxon>
        <taxon>Agaricomycotina</taxon>
        <taxon>Agaricomycetes</taxon>
        <taxon>Polyporales</taxon>
        <taxon>Fomitopsis</taxon>
    </lineage>
</organism>
<dbReference type="EMBL" id="KE504131">
    <property type="protein sequence ID" value="EPT03232.1"/>
    <property type="molecule type" value="Genomic_DNA"/>
</dbReference>
<evidence type="ECO:0000313" key="3">
    <source>
        <dbReference type="Proteomes" id="UP000015241"/>
    </source>
</evidence>
<sequence>MTIASNPAPEAENPTIASADEPKPDLPPPLKARTLKATVAQCRVLTKLEPFVRLPRILVPIPGHTWQPPTMHYGWKVRIEALLAYAREHQLTQTRRRIYPGIPDLFEESSGTESEPEPEPVLVAPKRKRRGAAAKAKKAKPKDRSLTPTQTCRGDQKEEGSATTATRPRQKRKRDEGLDPMGVNVSATISLALTHVVTRLNETQGLGFPLRYIALRTTLQSGANISEYFIVATYSNYDLRRDDLPTVEQIKKVGEALGETDDARWYVDGDHYVWRPNPPRL</sequence>
<feature type="compositionally biased region" description="Basic residues" evidence="1">
    <location>
        <begin position="125"/>
        <end position="141"/>
    </location>
</feature>
<name>S8EE40_FOMSC</name>
<protein>
    <submittedName>
        <fullName evidence="2">Uncharacterized protein</fullName>
    </submittedName>
</protein>
<keyword evidence="3" id="KW-1185">Reference proteome</keyword>
<dbReference type="InParanoid" id="S8EE40"/>
<gene>
    <name evidence="2" type="ORF">FOMPIDRAFT_1022549</name>
</gene>
<feature type="region of interest" description="Disordered" evidence="1">
    <location>
        <begin position="107"/>
        <end position="181"/>
    </location>
</feature>
<proteinExistence type="predicted"/>
<dbReference type="HOGENOM" id="CLU_1045973_0_0_1"/>
<dbReference type="Proteomes" id="UP000015241">
    <property type="component" value="Unassembled WGS sequence"/>
</dbReference>
<dbReference type="OrthoDB" id="2795339at2759"/>
<dbReference type="AlphaFoldDB" id="S8EE40"/>
<evidence type="ECO:0000313" key="2">
    <source>
        <dbReference type="EMBL" id="EPT03232.1"/>
    </source>
</evidence>